<gene>
    <name evidence="1" type="ORF">ES288_A08G224000v1</name>
</gene>
<name>A0A5D2FRX3_GOSDA</name>
<keyword evidence="2" id="KW-1185">Reference proteome</keyword>
<dbReference type="AlphaFoldDB" id="A0A5D2FRX3"/>
<evidence type="ECO:0000313" key="2">
    <source>
        <dbReference type="Proteomes" id="UP000323506"/>
    </source>
</evidence>
<reference evidence="1 2" key="1">
    <citation type="submission" date="2019-06" db="EMBL/GenBank/DDBJ databases">
        <title>WGS assembly of Gossypium darwinii.</title>
        <authorList>
            <person name="Chen Z.J."/>
            <person name="Sreedasyam A."/>
            <person name="Ando A."/>
            <person name="Song Q."/>
            <person name="De L."/>
            <person name="Hulse-Kemp A."/>
            <person name="Ding M."/>
            <person name="Ye W."/>
            <person name="Kirkbride R."/>
            <person name="Jenkins J."/>
            <person name="Plott C."/>
            <person name="Lovell J."/>
            <person name="Lin Y.-M."/>
            <person name="Vaughn R."/>
            <person name="Liu B."/>
            <person name="Li W."/>
            <person name="Simpson S."/>
            <person name="Scheffler B."/>
            <person name="Saski C."/>
            <person name="Grover C."/>
            <person name="Hu G."/>
            <person name="Conover J."/>
            <person name="Carlson J."/>
            <person name="Shu S."/>
            <person name="Boston L."/>
            <person name="Williams M."/>
            <person name="Peterson D."/>
            <person name="Mcgee K."/>
            <person name="Jones D."/>
            <person name="Wendel J."/>
            <person name="Stelly D."/>
            <person name="Grimwood J."/>
            <person name="Schmutz J."/>
        </authorList>
    </citation>
    <scope>NUCLEOTIDE SEQUENCE [LARGE SCALE GENOMIC DNA]</scope>
    <source>
        <strain evidence="1">1808015.09</strain>
    </source>
</reference>
<accession>A0A5D2FRX3</accession>
<dbReference type="EMBL" id="CM017695">
    <property type="protein sequence ID" value="TYH07309.1"/>
    <property type="molecule type" value="Genomic_DNA"/>
</dbReference>
<organism evidence="1 2">
    <name type="scientific">Gossypium darwinii</name>
    <name type="common">Darwin's cotton</name>
    <name type="synonym">Gossypium barbadense var. darwinii</name>
    <dbReference type="NCBI Taxonomy" id="34276"/>
    <lineage>
        <taxon>Eukaryota</taxon>
        <taxon>Viridiplantae</taxon>
        <taxon>Streptophyta</taxon>
        <taxon>Embryophyta</taxon>
        <taxon>Tracheophyta</taxon>
        <taxon>Spermatophyta</taxon>
        <taxon>Magnoliopsida</taxon>
        <taxon>eudicotyledons</taxon>
        <taxon>Gunneridae</taxon>
        <taxon>Pentapetalae</taxon>
        <taxon>rosids</taxon>
        <taxon>malvids</taxon>
        <taxon>Malvales</taxon>
        <taxon>Malvaceae</taxon>
        <taxon>Malvoideae</taxon>
        <taxon>Gossypium</taxon>
    </lineage>
</organism>
<proteinExistence type="predicted"/>
<evidence type="ECO:0000313" key="1">
    <source>
        <dbReference type="EMBL" id="TYH07309.1"/>
    </source>
</evidence>
<dbReference type="Proteomes" id="UP000323506">
    <property type="component" value="Chromosome A08"/>
</dbReference>
<sequence length="57" mass="6479">MRAATAAGERARCNRRYLGGRRMHDSEMRDVRHSDSRLAALRSGARVLLPPFSFVFC</sequence>
<protein>
    <submittedName>
        <fullName evidence="1">Uncharacterized protein</fullName>
    </submittedName>
</protein>